<dbReference type="PIRSF" id="PIRSF017082">
    <property type="entry name" value="YflP"/>
    <property type="match status" value="1"/>
</dbReference>
<dbReference type="PANTHER" id="PTHR42928">
    <property type="entry name" value="TRICARBOXYLATE-BINDING PROTEIN"/>
    <property type="match status" value="1"/>
</dbReference>
<feature type="signal peptide" evidence="2">
    <location>
        <begin position="1"/>
        <end position="26"/>
    </location>
</feature>
<dbReference type="EMBL" id="JBHRSB010000006">
    <property type="protein sequence ID" value="MFC3002438.1"/>
    <property type="molecule type" value="Genomic_DNA"/>
</dbReference>
<dbReference type="CDD" id="cd13578">
    <property type="entry name" value="PBP2_Bug27"/>
    <property type="match status" value="1"/>
</dbReference>
<comment type="similarity">
    <text evidence="1">Belongs to the UPF0065 (bug) family.</text>
</comment>
<evidence type="ECO:0000256" key="2">
    <source>
        <dbReference type="SAM" id="SignalP"/>
    </source>
</evidence>
<name>A0ABV7BYM0_9PROT</name>
<feature type="chain" id="PRO_5046988271" evidence="2">
    <location>
        <begin position="27"/>
        <end position="324"/>
    </location>
</feature>
<protein>
    <submittedName>
        <fullName evidence="3">Tripartite tricarboxylate transporter substrate binding protein</fullName>
    </submittedName>
</protein>
<dbReference type="Pfam" id="PF03401">
    <property type="entry name" value="TctC"/>
    <property type="match status" value="1"/>
</dbReference>
<evidence type="ECO:0000256" key="1">
    <source>
        <dbReference type="ARBA" id="ARBA00006987"/>
    </source>
</evidence>
<evidence type="ECO:0000313" key="3">
    <source>
        <dbReference type="EMBL" id="MFC3002438.1"/>
    </source>
</evidence>
<gene>
    <name evidence="3" type="ORF">ACFOD3_21240</name>
</gene>
<evidence type="ECO:0000313" key="4">
    <source>
        <dbReference type="Proteomes" id="UP001595420"/>
    </source>
</evidence>
<reference evidence="4" key="1">
    <citation type="journal article" date="2019" name="Int. J. Syst. Evol. Microbiol.">
        <title>The Global Catalogue of Microorganisms (GCM) 10K type strain sequencing project: providing services to taxonomists for standard genome sequencing and annotation.</title>
        <authorList>
            <consortium name="The Broad Institute Genomics Platform"/>
            <consortium name="The Broad Institute Genome Sequencing Center for Infectious Disease"/>
            <person name="Wu L."/>
            <person name="Ma J."/>
        </authorList>
    </citation>
    <scope>NUCLEOTIDE SEQUENCE [LARGE SCALE GENOMIC DNA]</scope>
    <source>
        <strain evidence="4">CGMCC 1.16855</strain>
    </source>
</reference>
<sequence>MTSKIGRRGALALPALLLPLAARAQAAWPDRPVRFIQGFGAGGTTDIVARLLAPSMSAAWGQPVVVENRPGAGGTLAANTLARANDGHTLMLLNNGFAVSAALYRTLPYDPRADIEPVAMVASTGLVILAGPNGPKDMAELVAQAKARPDAINFATVGVGSTQHFVAEAVQGAGGFRMTHVPYRGTPAAIVALRNGEVQVVAETASAVLGQIRGGEVRALAITSGQRSPLLPEVPTVAESLGQPGFDIVTWYAIGVPAGTPPAVVQRITAMAQAMHGNAELQARLGALGLTPRAPGTPAETRAAVHAEMARWAEVVERTNMERQ</sequence>
<organism evidence="3 4">
    <name type="scientific">Falsiroseomonas tokyonensis</name>
    <dbReference type="NCBI Taxonomy" id="430521"/>
    <lineage>
        <taxon>Bacteria</taxon>
        <taxon>Pseudomonadati</taxon>
        <taxon>Pseudomonadota</taxon>
        <taxon>Alphaproteobacteria</taxon>
        <taxon>Acetobacterales</taxon>
        <taxon>Roseomonadaceae</taxon>
        <taxon>Falsiroseomonas</taxon>
    </lineage>
</organism>
<keyword evidence="4" id="KW-1185">Reference proteome</keyword>
<dbReference type="Proteomes" id="UP001595420">
    <property type="component" value="Unassembled WGS sequence"/>
</dbReference>
<comment type="caution">
    <text evidence="3">The sequence shown here is derived from an EMBL/GenBank/DDBJ whole genome shotgun (WGS) entry which is preliminary data.</text>
</comment>
<accession>A0ABV7BYM0</accession>
<dbReference type="PANTHER" id="PTHR42928:SF5">
    <property type="entry name" value="BLR1237 PROTEIN"/>
    <property type="match status" value="1"/>
</dbReference>
<keyword evidence="2" id="KW-0732">Signal</keyword>
<dbReference type="RefSeq" id="WP_216838516.1">
    <property type="nucleotide sequence ID" value="NZ_JAFNJS010000006.1"/>
</dbReference>
<proteinExistence type="inferred from homology"/>
<dbReference type="InterPro" id="IPR005064">
    <property type="entry name" value="BUG"/>
</dbReference>